<dbReference type="RefSeq" id="WP_146511307.1">
    <property type="nucleotide sequence ID" value="NZ_SIHI01000018.1"/>
</dbReference>
<protein>
    <submittedName>
        <fullName evidence="1">Uncharacterized protein</fullName>
    </submittedName>
</protein>
<dbReference type="AlphaFoldDB" id="A0A5C5WGZ7"/>
<gene>
    <name evidence="1" type="ORF">KOR42_38900</name>
</gene>
<name>A0A5C5WGZ7_9PLAN</name>
<dbReference type="OrthoDB" id="243658at2"/>
<evidence type="ECO:0000313" key="1">
    <source>
        <dbReference type="EMBL" id="TWT49817.1"/>
    </source>
</evidence>
<sequence length="325" mass="38209">MFWSRSKFKRACTHRYLDMWAFMSLHPTNIELLQRLKKADDQRFSANMDVCGTVSEHDISANSWDSTHIVGIRSDIWHPNPEQRERILRKIREEREDWLRKKFQKSGRLSVAKEREFQQKLENDRVMLTQPEEIENRRLVLKLFRTGTKRINWAGSIEEVVSREVHNSLGAKRTMLSFASSLERYEYMTLLQENNRLLRFPSTFSFSYYDDKQDRMCYLRIKRKWVSIGADYTIVGQNGIVGEIDGALIGLGYNAHILIYDETLAKDRRFVDLITLFATTVGYQSVLRRCVKRRIRSVRAGLSVQSAIEDEEFDLLRNPRSRGAA</sequence>
<comment type="caution">
    <text evidence="1">The sequence shown here is derived from an EMBL/GenBank/DDBJ whole genome shotgun (WGS) entry which is preliminary data.</text>
</comment>
<evidence type="ECO:0000313" key="2">
    <source>
        <dbReference type="Proteomes" id="UP000317243"/>
    </source>
</evidence>
<dbReference type="EMBL" id="SIHI01000018">
    <property type="protein sequence ID" value="TWT49817.1"/>
    <property type="molecule type" value="Genomic_DNA"/>
</dbReference>
<keyword evidence="2" id="KW-1185">Reference proteome</keyword>
<proteinExistence type="predicted"/>
<accession>A0A5C5WGZ7</accession>
<organism evidence="1 2">
    <name type="scientific">Thalassoglobus neptunius</name>
    <dbReference type="NCBI Taxonomy" id="1938619"/>
    <lineage>
        <taxon>Bacteria</taxon>
        <taxon>Pseudomonadati</taxon>
        <taxon>Planctomycetota</taxon>
        <taxon>Planctomycetia</taxon>
        <taxon>Planctomycetales</taxon>
        <taxon>Planctomycetaceae</taxon>
        <taxon>Thalassoglobus</taxon>
    </lineage>
</organism>
<dbReference type="Proteomes" id="UP000317243">
    <property type="component" value="Unassembled WGS sequence"/>
</dbReference>
<reference evidence="1 2" key="1">
    <citation type="submission" date="2019-02" db="EMBL/GenBank/DDBJ databases">
        <title>Deep-cultivation of Planctomycetes and their phenomic and genomic characterization uncovers novel biology.</title>
        <authorList>
            <person name="Wiegand S."/>
            <person name="Jogler M."/>
            <person name="Boedeker C."/>
            <person name="Pinto D."/>
            <person name="Vollmers J."/>
            <person name="Rivas-Marin E."/>
            <person name="Kohn T."/>
            <person name="Peeters S.H."/>
            <person name="Heuer A."/>
            <person name="Rast P."/>
            <person name="Oberbeckmann S."/>
            <person name="Bunk B."/>
            <person name="Jeske O."/>
            <person name="Meyerdierks A."/>
            <person name="Storesund J.E."/>
            <person name="Kallscheuer N."/>
            <person name="Luecker S."/>
            <person name="Lage O.M."/>
            <person name="Pohl T."/>
            <person name="Merkel B.J."/>
            <person name="Hornburger P."/>
            <person name="Mueller R.-W."/>
            <person name="Bruemmer F."/>
            <person name="Labrenz M."/>
            <person name="Spormann A.M."/>
            <person name="Op Den Camp H."/>
            <person name="Overmann J."/>
            <person name="Amann R."/>
            <person name="Jetten M.S.M."/>
            <person name="Mascher T."/>
            <person name="Medema M.H."/>
            <person name="Devos D.P."/>
            <person name="Kaster A.-K."/>
            <person name="Ovreas L."/>
            <person name="Rohde M."/>
            <person name="Galperin M.Y."/>
            <person name="Jogler C."/>
        </authorList>
    </citation>
    <scope>NUCLEOTIDE SEQUENCE [LARGE SCALE GENOMIC DNA]</scope>
    <source>
        <strain evidence="1 2">KOR42</strain>
    </source>
</reference>